<dbReference type="AlphaFoldDB" id="A0A3N4GIP2"/>
<keyword evidence="5" id="KW-1185">Reference proteome</keyword>
<dbReference type="SUPFAM" id="SSF54403">
    <property type="entry name" value="Cystatin/monellin"/>
    <property type="match status" value="2"/>
</dbReference>
<proteinExistence type="predicted"/>
<feature type="domain" description="Cell wall elongation regulator TseB-like" evidence="3">
    <location>
        <begin position="42"/>
        <end position="76"/>
    </location>
</feature>
<dbReference type="InterPro" id="IPR041401">
    <property type="entry name" value="TseB-like_dom"/>
</dbReference>
<organism evidence="4 5">
    <name type="scientific">Aerococcus agrisoli</name>
    <dbReference type="NCBI Taxonomy" id="2487350"/>
    <lineage>
        <taxon>Bacteria</taxon>
        <taxon>Bacillati</taxon>
        <taxon>Bacillota</taxon>
        <taxon>Bacilli</taxon>
        <taxon>Lactobacillales</taxon>
        <taxon>Aerococcaceae</taxon>
        <taxon>Aerococcus</taxon>
    </lineage>
</organism>
<comment type="caution">
    <text evidence="4">The sequence shown here is derived from an EMBL/GenBank/DDBJ whole genome shotgun (WGS) entry which is preliminary data.</text>
</comment>
<name>A0A3N4GIP2_9LACT</name>
<evidence type="ECO:0000313" key="5">
    <source>
        <dbReference type="Proteomes" id="UP000273977"/>
    </source>
</evidence>
<keyword evidence="1" id="KW-0472">Membrane</keyword>
<dbReference type="Pfam" id="PF17881">
    <property type="entry name" value="TseB"/>
    <property type="match status" value="1"/>
</dbReference>
<dbReference type="Proteomes" id="UP000273977">
    <property type="component" value="Unassembled WGS sequence"/>
</dbReference>
<accession>A0A3N4GIP2</accession>
<evidence type="ECO:0008006" key="6">
    <source>
        <dbReference type="Google" id="ProtNLM"/>
    </source>
</evidence>
<sequence>MKRKLFSILMAIMVIYLVGTSYVYFSSQQPVAEAESETTKMAKEAGITNIQNFYVFNKDETYYSVLGENAEGREVYFAYQPDTDYTKSGFVDEMVNEENALALTLYEMPDVEVRNANLGIENDTFVWEVSFTDADGNLGYHYINATTGEWYETVNDL</sequence>
<evidence type="ECO:0000313" key="4">
    <source>
        <dbReference type="EMBL" id="RPA61257.1"/>
    </source>
</evidence>
<gene>
    <name evidence="4" type="ORF">EF384_02440</name>
</gene>
<dbReference type="RefSeq" id="WP_123779404.1">
    <property type="nucleotide sequence ID" value="NZ_RKMG01000005.1"/>
</dbReference>
<feature type="domain" description="PepSY" evidence="2">
    <location>
        <begin position="96"/>
        <end position="149"/>
    </location>
</feature>
<dbReference type="InterPro" id="IPR046350">
    <property type="entry name" value="Cystatin_sf"/>
</dbReference>
<dbReference type="Pfam" id="PF03413">
    <property type="entry name" value="PepSY"/>
    <property type="match status" value="1"/>
</dbReference>
<evidence type="ECO:0000256" key="1">
    <source>
        <dbReference type="SAM" id="Phobius"/>
    </source>
</evidence>
<dbReference type="InterPro" id="IPR025711">
    <property type="entry name" value="PepSY"/>
</dbReference>
<feature type="transmembrane region" description="Helical" evidence="1">
    <location>
        <begin position="5"/>
        <end position="25"/>
    </location>
</feature>
<dbReference type="OrthoDB" id="2242521at2"/>
<protein>
    <recommendedName>
        <fullName evidence="6">DUF5590 domain-containing protein</fullName>
    </recommendedName>
</protein>
<dbReference type="EMBL" id="RKMG01000005">
    <property type="protein sequence ID" value="RPA61257.1"/>
    <property type="molecule type" value="Genomic_DNA"/>
</dbReference>
<keyword evidence="1" id="KW-1133">Transmembrane helix</keyword>
<evidence type="ECO:0000259" key="2">
    <source>
        <dbReference type="Pfam" id="PF03413"/>
    </source>
</evidence>
<evidence type="ECO:0000259" key="3">
    <source>
        <dbReference type="Pfam" id="PF17881"/>
    </source>
</evidence>
<dbReference type="Gene3D" id="3.10.450.40">
    <property type="match status" value="2"/>
</dbReference>
<reference evidence="4 5" key="1">
    <citation type="submission" date="2018-11" db="EMBL/GenBank/DDBJ databases">
        <title>Aerococcus sp. SJQ22, whole genome shotgun sequence.</title>
        <authorList>
            <person name="Sun L."/>
            <person name="Gao X."/>
            <person name="Chen W."/>
            <person name="Huang K."/>
        </authorList>
    </citation>
    <scope>NUCLEOTIDE SEQUENCE [LARGE SCALE GENOMIC DNA]</scope>
    <source>
        <strain evidence="4 5">SJQ22</strain>
    </source>
</reference>
<keyword evidence="1" id="KW-0812">Transmembrane</keyword>